<keyword evidence="2" id="KW-1133">Transmembrane helix</keyword>
<evidence type="ECO:0000313" key="4">
    <source>
        <dbReference type="Proteomes" id="UP001183824"/>
    </source>
</evidence>
<organism evidence="3 4">
    <name type="scientific">Streptomyces doebereineriae</name>
    <dbReference type="NCBI Taxonomy" id="3075528"/>
    <lineage>
        <taxon>Bacteria</taxon>
        <taxon>Bacillati</taxon>
        <taxon>Actinomycetota</taxon>
        <taxon>Actinomycetes</taxon>
        <taxon>Kitasatosporales</taxon>
        <taxon>Streptomycetaceae</taxon>
        <taxon>Streptomyces</taxon>
    </lineage>
</organism>
<feature type="transmembrane region" description="Helical" evidence="2">
    <location>
        <begin position="33"/>
        <end position="55"/>
    </location>
</feature>
<keyword evidence="4" id="KW-1185">Reference proteome</keyword>
<gene>
    <name evidence="3" type="ORF">RNB18_25535</name>
</gene>
<feature type="compositionally biased region" description="Acidic residues" evidence="1">
    <location>
        <begin position="1"/>
        <end position="20"/>
    </location>
</feature>
<feature type="region of interest" description="Disordered" evidence="1">
    <location>
        <begin position="1"/>
        <end position="25"/>
    </location>
</feature>
<reference evidence="4" key="1">
    <citation type="submission" date="2023-07" db="EMBL/GenBank/DDBJ databases">
        <title>30 novel species of actinomycetes from the DSMZ collection.</title>
        <authorList>
            <person name="Nouioui I."/>
        </authorList>
    </citation>
    <scope>NUCLEOTIDE SEQUENCE [LARGE SCALE GENOMIC DNA]</scope>
    <source>
        <strain evidence="4">DSM 41640</strain>
    </source>
</reference>
<evidence type="ECO:0000256" key="2">
    <source>
        <dbReference type="SAM" id="Phobius"/>
    </source>
</evidence>
<dbReference type="Proteomes" id="UP001183824">
    <property type="component" value="Unassembled WGS sequence"/>
</dbReference>
<keyword evidence="2" id="KW-0472">Membrane</keyword>
<sequence>MRESESDDPQPEGSDIEEDQERNPVKWTIDPRWTTLFELLAAIATIIACVVTLMFR</sequence>
<dbReference type="EMBL" id="JAVREZ010000009">
    <property type="protein sequence ID" value="MDT0483529.1"/>
    <property type="molecule type" value="Genomic_DNA"/>
</dbReference>
<evidence type="ECO:0000313" key="3">
    <source>
        <dbReference type="EMBL" id="MDT0483529.1"/>
    </source>
</evidence>
<name>A0ABU2VD87_9ACTN</name>
<comment type="caution">
    <text evidence="3">The sequence shown here is derived from an EMBL/GenBank/DDBJ whole genome shotgun (WGS) entry which is preliminary data.</text>
</comment>
<accession>A0ABU2VD87</accession>
<protein>
    <submittedName>
        <fullName evidence="3">Uncharacterized protein</fullName>
    </submittedName>
</protein>
<evidence type="ECO:0000256" key="1">
    <source>
        <dbReference type="SAM" id="MobiDB-lite"/>
    </source>
</evidence>
<proteinExistence type="predicted"/>
<dbReference type="RefSeq" id="WP_311716451.1">
    <property type="nucleotide sequence ID" value="NZ_JAVREZ010000009.1"/>
</dbReference>
<keyword evidence="2" id="KW-0812">Transmembrane</keyword>